<reference evidence="4" key="1">
    <citation type="journal article" date="2019" name="Sci. Rep.">
        <title>Draft genome of Tanacetum cinerariifolium, the natural source of mosquito coil.</title>
        <authorList>
            <person name="Yamashiro T."/>
            <person name="Shiraishi A."/>
            <person name="Satake H."/>
            <person name="Nakayama K."/>
        </authorList>
    </citation>
    <scope>NUCLEOTIDE SEQUENCE</scope>
</reference>
<dbReference type="CDD" id="cd00303">
    <property type="entry name" value="retropepsin_like"/>
    <property type="match status" value="1"/>
</dbReference>
<dbReference type="Gene3D" id="4.10.60.10">
    <property type="entry name" value="Zinc finger, CCHC-type"/>
    <property type="match status" value="1"/>
</dbReference>
<dbReference type="InterPro" id="IPR021109">
    <property type="entry name" value="Peptidase_aspartic_dom_sf"/>
</dbReference>
<dbReference type="SUPFAM" id="SSF56672">
    <property type="entry name" value="DNA/RNA polymerases"/>
    <property type="match status" value="1"/>
</dbReference>
<dbReference type="SMART" id="SM00343">
    <property type="entry name" value="ZnF_C2HC"/>
    <property type="match status" value="3"/>
</dbReference>
<keyword evidence="1" id="KW-0862">Zinc</keyword>
<dbReference type="InterPro" id="IPR043502">
    <property type="entry name" value="DNA/RNA_pol_sf"/>
</dbReference>
<feature type="region of interest" description="Disordered" evidence="2">
    <location>
        <begin position="866"/>
        <end position="886"/>
    </location>
</feature>
<feature type="compositionally biased region" description="Acidic residues" evidence="2">
    <location>
        <begin position="202"/>
        <end position="230"/>
    </location>
</feature>
<dbReference type="PANTHER" id="PTHR15503:SF45">
    <property type="entry name" value="RNA-DIRECTED DNA POLYMERASE HOMOLOG"/>
    <property type="match status" value="1"/>
</dbReference>
<dbReference type="Gene3D" id="3.30.70.270">
    <property type="match status" value="2"/>
</dbReference>
<feature type="domain" description="CCHC-type" evidence="3">
    <location>
        <begin position="484"/>
        <end position="499"/>
    </location>
</feature>
<keyword evidence="1" id="KW-0863">Zinc-finger</keyword>
<evidence type="ECO:0000256" key="2">
    <source>
        <dbReference type="SAM" id="MobiDB-lite"/>
    </source>
</evidence>
<dbReference type="Pfam" id="PF08284">
    <property type="entry name" value="RVP_2"/>
    <property type="match status" value="1"/>
</dbReference>
<gene>
    <name evidence="4" type="ORF">Tci_058547</name>
</gene>
<dbReference type="InterPro" id="IPR032567">
    <property type="entry name" value="RTL1-rel"/>
</dbReference>
<dbReference type="GO" id="GO:0003676">
    <property type="term" value="F:nucleic acid binding"/>
    <property type="evidence" value="ECO:0007669"/>
    <property type="project" value="InterPro"/>
</dbReference>
<feature type="region of interest" description="Disordered" evidence="2">
    <location>
        <begin position="348"/>
        <end position="368"/>
    </location>
</feature>
<dbReference type="EMBL" id="BKCJ010009353">
    <property type="protein sequence ID" value="GEU86569.1"/>
    <property type="molecule type" value="Genomic_DNA"/>
</dbReference>
<evidence type="ECO:0000259" key="3">
    <source>
        <dbReference type="PROSITE" id="PS50158"/>
    </source>
</evidence>
<feature type="region of interest" description="Disordered" evidence="2">
    <location>
        <begin position="677"/>
        <end position="699"/>
    </location>
</feature>
<protein>
    <recommendedName>
        <fullName evidence="3">CCHC-type domain-containing protein</fullName>
    </recommendedName>
</protein>
<proteinExistence type="predicted"/>
<evidence type="ECO:0000256" key="1">
    <source>
        <dbReference type="PROSITE-ProRule" id="PRU00047"/>
    </source>
</evidence>
<keyword evidence="1" id="KW-0479">Metal-binding</keyword>
<dbReference type="PANTHER" id="PTHR15503">
    <property type="entry name" value="LDOC1 RELATED"/>
    <property type="match status" value="1"/>
</dbReference>
<accession>A0A6L2NMF5</accession>
<comment type="caution">
    <text evidence="4">The sequence shown here is derived from an EMBL/GenBank/DDBJ whole genome shotgun (WGS) entry which is preliminary data.</text>
</comment>
<dbReference type="AlphaFoldDB" id="A0A6L2NMF5"/>
<organism evidence="4">
    <name type="scientific">Tanacetum cinerariifolium</name>
    <name type="common">Dalmatian daisy</name>
    <name type="synonym">Chrysanthemum cinerariifolium</name>
    <dbReference type="NCBI Taxonomy" id="118510"/>
    <lineage>
        <taxon>Eukaryota</taxon>
        <taxon>Viridiplantae</taxon>
        <taxon>Streptophyta</taxon>
        <taxon>Embryophyta</taxon>
        <taxon>Tracheophyta</taxon>
        <taxon>Spermatophyta</taxon>
        <taxon>Magnoliopsida</taxon>
        <taxon>eudicotyledons</taxon>
        <taxon>Gunneridae</taxon>
        <taxon>Pentapetalae</taxon>
        <taxon>asterids</taxon>
        <taxon>campanulids</taxon>
        <taxon>Asterales</taxon>
        <taxon>Asteraceae</taxon>
        <taxon>Asteroideae</taxon>
        <taxon>Anthemideae</taxon>
        <taxon>Anthemidinae</taxon>
        <taxon>Tanacetum</taxon>
    </lineage>
</organism>
<feature type="region of interest" description="Disordered" evidence="2">
    <location>
        <begin position="412"/>
        <end position="447"/>
    </location>
</feature>
<feature type="compositionally biased region" description="Polar residues" evidence="2">
    <location>
        <begin position="866"/>
        <end position="880"/>
    </location>
</feature>
<dbReference type="PROSITE" id="PS50158">
    <property type="entry name" value="ZF_CCHC"/>
    <property type="match status" value="2"/>
</dbReference>
<feature type="region of interest" description="Disordered" evidence="2">
    <location>
        <begin position="201"/>
        <end position="232"/>
    </location>
</feature>
<dbReference type="GO" id="GO:0008270">
    <property type="term" value="F:zinc ion binding"/>
    <property type="evidence" value="ECO:0007669"/>
    <property type="project" value="UniProtKB-KW"/>
</dbReference>
<feature type="domain" description="CCHC-type" evidence="3">
    <location>
        <begin position="515"/>
        <end position="530"/>
    </location>
</feature>
<dbReference type="InterPro" id="IPR001878">
    <property type="entry name" value="Znf_CCHC"/>
</dbReference>
<dbReference type="InterPro" id="IPR043128">
    <property type="entry name" value="Rev_trsase/Diguanyl_cyclase"/>
</dbReference>
<sequence length="1280" mass="146153">MDKVVSSDDDRDHTNSSMITKPKLKISDEFLKILHDNSFNGMDGSDVTEHIAKVLEITEWIKIPNVDKDEIQLHVFLKSLSGDAEKWLKSEGTTTTWKELVDKFLRLCCKEIDDMVYSEKDVCGTRMSILKPRQHTFAQELKLENHTEQHIKGENDPGRVGAAPDSLTIIMANQPPDHNEFALAADATLDNMNGWVEWDKHEEEEDVEEDLEMEEEMEDPKEDPEMEEEEERRAEIEDVAPMSPPSIPTNPKPTVGTSRVVPLIRCRLFTNNQFHVGSPSSASVGHDPKDLAPSHIRLRMMLDCSDNCIRTTHRELDHTTWHYQHLRDPYVAARDAATVLVKDGDGLATHEETSPFEPQGSPPRDSGLEAANWISWTEMKRFMTEEFSPVKEIQRIEPELWNLKAQTERIAEGNKRRWESSQGGNKSNNRNNYKDNTCHHQRNNQRQGNAQAITTAQNEGAKRGGPPSTCNCYRALHYGHFMIKCHKCGKIRHKERDCRGKAIATGANAQLVVTCYGCRENGHTRNRCPRWNDLQGKEARARAYVVHIPVKNKTLVVKGDKGTSRLKVIYCTQARKYIERGHQLFVAHVIEKESKEKCLEDVPVIQDFLEVFPDDLPRLPPPWQVEFKIDLVSGAAPVACAPYRISIDMLIREASKIFALAVEAVLDNMNGWVEWDEDEEEEDPEMEEEEEDPEMEEMEEKEEEEEMEIDDEMDDPEVIHPYEIKEGELPPPLVESNISTDTEPEVEAEVKDEIKAANVGTITRAPYHVHPFSSNSYVGSGSSRQVLALALWERMSTLYIVSYSSKPASLNEAIRMAYALMEQKAQARTERIVEGYKRKWESFQDGNNSNNKNNYRDNTRHHQWNNQRQGNARAMTTAQNEGAKHGGPPTCNHCGARHYGRCTIKCHKCGKIWHKERDYRGKDAKKQQGPNVVTSTFLLNNRYATVLFDSCLDKSLVNISFSHLIDINPVRLDTSYEVELADGRVASTNTILRGCTLNLLNRLFKIELMLIELGTFDVVIGMDWLVKQDAVIVCGKKEKRLEDAPVIRDFPEVFPDDLTGLPPPRQVEFKIELVSGAAPVARAPYRLAPSEMKELADQLQELSEKGFIRPSLSPWGAPVLFVKMKDGSFRMCIDYRELNKLTIKTRYPLLRIDDLFDQLQGSIVYLKIDFRTSKEEHGERLNTILELLKNEQLYVKFSKCDFWLESVQFLGHVIDSKGVHVDPAKIEAIKNWVTPTTPTKKNKKYEMGKDEDEAFQLLKQKLYCAPILALPEGSEDFVVY</sequence>
<dbReference type="Gene3D" id="3.10.10.10">
    <property type="entry name" value="HIV Type 1 Reverse Transcriptase, subunit A, domain 1"/>
    <property type="match status" value="1"/>
</dbReference>
<dbReference type="CDD" id="cd01647">
    <property type="entry name" value="RT_LTR"/>
    <property type="match status" value="1"/>
</dbReference>
<evidence type="ECO:0000313" key="4">
    <source>
        <dbReference type="EMBL" id="GEU86569.1"/>
    </source>
</evidence>
<dbReference type="Gene3D" id="2.40.70.10">
    <property type="entry name" value="Acid Proteases"/>
    <property type="match status" value="1"/>
</dbReference>
<name>A0A6L2NMF5_TANCI</name>